<keyword evidence="3" id="KW-1185">Reference proteome</keyword>
<feature type="transmembrane region" description="Helical" evidence="1">
    <location>
        <begin position="439"/>
        <end position="459"/>
    </location>
</feature>
<feature type="transmembrane region" description="Helical" evidence="1">
    <location>
        <begin position="128"/>
        <end position="154"/>
    </location>
</feature>
<name>A0ABW1UMY7_9LACO</name>
<evidence type="ECO:0000313" key="3">
    <source>
        <dbReference type="Proteomes" id="UP001596310"/>
    </source>
</evidence>
<sequence>MFKNNFAQTGRLLGLNLRRDWLKLTLWLLGLVGLMVGYAAAIGTIFPDEAARESLIATLKTPAMVAFLGYFPEHVAMTDAVMFSGEMLVFMSLMYGLASLLIAISATRGEEEAGLVELLQAKNVGRHAFLLAGFWEVLLFNLATLLLVGGGLSVIHMTGANLSGDWLTATLPAAFGLLFGVVGLLLAQVVAETRSAMAGSLALLGLAYLVRMSIDVSQPSANWWSPFGWLERAGAYYQNNWWPLGLLVLSSVVLFAGAFWASDARDLGAGLVAVRNGRVKSRLLRGPLTALIKTDTRSFWSWLIGALIIGLMYGSIFNTLADMIDSNPMIKQILGSQTRQQAGNQVVITFMATLSIVLVTIAVIRALFLANRLYGDGQLGYIELFAAKPIGRIRLGATYVGYALINGWLTLGAGVFGLYLGNVAVLPQPVAAKYFWRMFIANSVAVLAFVAVAAVLLAFAPKWRHLLLAYAGIGFVLMYFRNIFQLSDQVVKIVPYGWFKNIPQQSLDWSVLGVMIGLSVVLLIIAGWGYHRRDQIFN</sequence>
<reference evidence="3" key="1">
    <citation type="journal article" date="2019" name="Int. J. Syst. Evol. Microbiol.">
        <title>The Global Catalogue of Microorganisms (GCM) 10K type strain sequencing project: providing services to taxonomists for standard genome sequencing and annotation.</title>
        <authorList>
            <consortium name="The Broad Institute Genomics Platform"/>
            <consortium name="The Broad Institute Genome Sequencing Center for Infectious Disease"/>
            <person name="Wu L."/>
            <person name="Ma J."/>
        </authorList>
    </citation>
    <scope>NUCLEOTIDE SEQUENCE [LARGE SCALE GENOMIC DNA]</scope>
    <source>
        <strain evidence="3">CCM 8897</strain>
    </source>
</reference>
<feature type="transmembrane region" description="Helical" evidence="1">
    <location>
        <begin position="466"/>
        <end position="484"/>
    </location>
</feature>
<dbReference type="Proteomes" id="UP001596310">
    <property type="component" value="Unassembled WGS sequence"/>
</dbReference>
<proteinExistence type="predicted"/>
<feature type="transmembrane region" description="Helical" evidence="1">
    <location>
        <begin position="399"/>
        <end position="419"/>
    </location>
</feature>
<feature type="transmembrane region" description="Helical" evidence="1">
    <location>
        <begin position="299"/>
        <end position="321"/>
    </location>
</feature>
<feature type="transmembrane region" description="Helical" evidence="1">
    <location>
        <begin position="21"/>
        <end position="46"/>
    </location>
</feature>
<keyword evidence="1" id="KW-1133">Transmembrane helix</keyword>
<organism evidence="2 3">
    <name type="scientific">Lapidilactobacillus achengensis</name>
    <dbReference type="NCBI Taxonomy" id="2486000"/>
    <lineage>
        <taxon>Bacteria</taxon>
        <taxon>Bacillati</taxon>
        <taxon>Bacillota</taxon>
        <taxon>Bacilli</taxon>
        <taxon>Lactobacillales</taxon>
        <taxon>Lactobacillaceae</taxon>
        <taxon>Lapidilactobacillus</taxon>
    </lineage>
</organism>
<keyword evidence="1" id="KW-0812">Transmembrane</keyword>
<feature type="transmembrane region" description="Helical" evidence="1">
    <location>
        <begin position="509"/>
        <end position="530"/>
    </location>
</feature>
<protein>
    <submittedName>
        <fullName evidence="2">ABC transporter permease</fullName>
    </submittedName>
</protein>
<keyword evidence="1" id="KW-0472">Membrane</keyword>
<gene>
    <name evidence="2" type="ORF">ACFQHW_07075</name>
</gene>
<feature type="transmembrane region" description="Helical" evidence="1">
    <location>
        <begin position="166"/>
        <end position="187"/>
    </location>
</feature>
<evidence type="ECO:0000256" key="1">
    <source>
        <dbReference type="SAM" id="Phobius"/>
    </source>
</evidence>
<comment type="caution">
    <text evidence="2">The sequence shown here is derived from an EMBL/GenBank/DDBJ whole genome shotgun (WGS) entry which is preliminary data.</text>
</comment>
<evidence type="ECO:0000313" key="2">
    <source>
        <dbReference type="EMBL" id="MFC6315319.1"/>
    </source>
</evidence>
<dbReference type="RefSeq" id="WP_125597459.1">
    <property type="nucleotide sequence ID" value="NZ_JBHSSM010000017.1"/>
</dbReference>
<feature type="transmembrane region" description="Helical" evidence="1">
    <location>
        <begin position="346"/>
        <end position="368"/>
    </location>
</feature>
<accession>A0ABW1UMY7</accession>
<feature type="transmembrane region" description="Helical" evidence="1">
    <location>
        <begin position="87"/>
        <end position="107"/>
    </location>
</feature>
<dbReference type="EMBL" id="JBHSSM010000017">
    <property type="protein sequence ID" value="MFC6315319.1"/>
    <property type="molecule type" value="Genomic_DNA"/>
</dbReference>
<feature type="transmembrane region" description="Helical" evidence="1">
    <location>
        <begin position="241"/>
        <end position="261"/>
    </location>
</feature>